<comment type="caution">
    <text evidence="1">The sequence shown here is derived from an EMBL/GenBank/DDBJ whole genome shotgun (WGS) entry which is preliminary data.</text>
</comment>
<proteinExistence type="predicted"/>
<dbReference type="EMBL" id="BGPR01008828">
    <property type="protein sequence ID" value="GBN36372.1"/>
    <property type="molecule type" value="Genomic_DNA"/>
</dbReference>
<gene>
    <name evidence="1" type="ORF">AVEN_274603_1</name>
</gene>
<evidence type="ECO:0000313" key="2">
    <source>
        <dbReference type="Proteomes" id="UP000499080"/>
    </source>
</evidence>
<dbReference type="Proteomes" id="UP000499080">
    <property type="component" value="Unassembled WGS sequence"/>
</dbReference>
<sequence length="118" mass="13650">MDRKKCPFCGRFAPPNEEYHCFWDEGYFTTNLEESENAVQKHMKRDCGSLDYSIVNFECSNLASPQIHQKEFREISSPRDENEVESSVNFPAGAPAQILRHFVQNILVNCNSDNLIFK</sequence>
<organism evidence="1 2">
    <name type="scientific">Araneus ventricosus</name>
    <name type="common">Orbweaver spider</name>
    <name type="synonym">Epeira ventricosa</name>
    <dbReference type="NCBI Taxonomy" id="182803"/>
    <lineage>
        <taxon>Eukaryota</taxon>
        <taxon>Metazoa</taxon>
        <taxon>Ecdysozoa</taxon>
        <taxon>Arthropoda</taxon>
        <taxon>Chelicerata</taxon>
        <taxon>Arachnida</taxon>
        <taxon>Araneae</taxon>
        <taxon>Araneomorphae</taxon>
        <taxon>Entelegynae</taxon>
        <taxon>Araneoidea</taxon>
        <taxon>Araneidae</taxon>
        <taxon>Araneus</taxon>
    </lineage>
</organism>
<evidence type="ECO:0000313" key="1">
    <source>
        <dbReference type="EMBL" id="GBN36372.1"/>
    </source>
</evidence>
<accession>A0A4Y2NBT5</accession>
<name>A0A4Y2NBT5_ARAVE</name>
<keyword evidence="2" id="KW-1185">Reference proteome</keyword>
<reference evidence="1 2" key="1">
    <citation type="journal article" date="2019" name="Sci. Rep.">
        <title>Orb-weaving spider Araneus ventricosus genome elucidates the spidroin gene catalogue.</title>
        <authorList>
            <person name="Kono N."/>
            <person name="Nakamura H."/>
            <person name="Ohtoshi R."/>
            <person name="Moran D.A.P."/>
            <person name="Shinohara A."/>
            <person name="Yoshida Y."/>
            <person name="Fujiwara M."/>
            <person name="Mori M."/>
            <person name="Tomita M."/>
            <person name="Arakawa K."/>
        </authorList>
    </citation>
    <scope>NUCLEOTIDE SEQUENCE [LARGE SCALE GENOMIC DNA]</scope>
</reference>
<dbReference type="AlphaFoldDB" id="A0A4Y2NBT5"/>
<protein>
    <submittedName>
        <fullName evidence="1">Uncharacterized protein</fullName>
    </submittedName>
</protein>